<evidence type="ECO:0000313" key="2">
    <source>
        <dbReference type="Proteomes" id="UP000199051"/>
    </source>
</evidence>
<protein>
    <recommendedName>
        <fullName evidence="3">STAS domain-containing protein</fullName>
    </recommendedName>
</protein>
<accession>A0A1H9LPZ5</accession>
<dbReference type="Proteomes" id="UP000199051">
    <property type="component" value="Unassembled WGS sequence"/>
</dbReference>
<gene>
    <name evidence="1" type="ORF">SAMN04487818_101697</name>
</gene>
<sequence length="215" mass="23840">MSIMDESEIGKRVTFDYAATRRRARRARPPDQHHPKRVIPAETQVVALRNRTDRLILITMDRTADEVARPEFTSTEPHNADPLVHEITKHAGPGRIPRPSPQAYRVTTTITDSGAVVVRLTGLSDTNATQEFGAALRAALESRPGLLVADLFGLRSAGKGLADELLSAYHRGRGTTCLRVVARQVPALRALSRTPLWQHVEIYPTLAYAVRTPWI</sequence>
<dbReference type="EMBL" id="FOGI01000001">
    <property type="protein sequence ID" value="SER13504.1"/>
    <property type="molecule type" value="Genomic_DNA"/>
</dbReference>
<organism evidence="1 2">
    <name type="scientific">Actinokineospora terrae</name>
    <dbReference type="NCBI Taxonomy" id="155974"/>
    <lineage>
        <taxon>Bacteria</taxon>
        <taxon>Bacillati</taxon>
        <taxon>Actinomycetota</taxon>
        <taxon>Actinomycetes</taxon>
        <taxon>Pseudonocardiales</taxon>
        <taxon>Pseudonocardiaceae</taxon>
        <taxon>Actinokineospora</taxon>
    </lineage>
</organism>
<dbReference type="CDD" id="cd07043">
    <property type="entry name" value="STAS_anti-anti-sigma_factors"/>
    <property type="match status" value="1"/>
</dbReference>
<dbReference type="InterPro" id="IPR036513">
    <property type="entry name" value="STAS_dom_sf"/>
</dbReference>
<dbReference type="Gene3D" id="3.30.750.24">
    <property type="entry name" value="STAS domain"/>
    <property type="match status" value="1"/>
</dbReference>
<proteinExistence type="predicted"/>
<name>A0A1H9LPZ5_9PSEU</name>
<evidence type="ECO:0000313" key="1">
    <source>
        <dbReference type="EMBL" id="SER13504.1"/>
    </source>
</evidence>
<dbReference type="STRING" id="155974.SAMN04487818_101697"/>
<keyword evidence="2" id="KW-1185">Reference proteome</keyword>
<reference evidence="2" key="1">
    <citation type="submission" date="2016-10" db="EMBL/GenBank/DDBJ databases">
        <authorList>
            <person name="Varghese N."/>
            <person name="Submissions S."/>
        </authorList>
    </citation>
    <scope>NUCLEOTIDE SEQUENCE [LARGE SCALE GENOMIC DNA]</scope>
    <source>
        <strain evidence="2">DSM 44260</strain>
    </source>
</reference>
<dbReference type="AlphaFoldDB" id="A0A1H9LPZ5"/>
<evidence type="ECO:0008006" key="3">
    <source>
        <dbReference type="Google" id="ProtNLM"/>
    </source>
</evidence>